<protein>
    <submittedName>
        <fullName evidence="5">U32 family peptidase</fullName>
    </submittedName>
</protein>
<accession>A0ABS0J785</accession>
<dbReference type="InterPro" id="IPR051454">
    <property type="entry name" value="RNA/ubiquinone_mod_enzymes"/>
</dbReference>
<dbReference type="Pfam" id="PF01136">
    <property type="entry name" value="Peptidase_U32"/>
    <property type="match status" value="1"/>
</dbReference>
<keyword evidence="6" id="KW-1185">Reference proteome</keyword>
<dbReference type="RefSeq" id="WP_231039105.1">
    <property type="nucleotide sequence ID" value="NZ_VRYY01000435.1"/>
</dbReference>
<reference evidence="5 6" key="1">
    <citation type="submission" date="2019-08" db="EMBL/GenBank/DDBJ databases">
        <authorList>
            <person name="Luo N."/>
        </authorList>
    </citation>
    <scope>NUCLEOTIDE SEQUENCE [LARGE SCALE GENOMIC DNA]</scope>
    <source>
        <strain evidence="5 6">NCIMB 9442</strain>
    </source>
</reference>
<comment type="caution">
    <text evidence="5">The sequence shown here is derived from an EMBL/GenBank/DDBJ whole genome shotgun (WGS) entry which is preliminary data.</text>
</comment>
<name>A0ABS0J785_9BACT</name>
<dbReference type="EMBL" id="VRYY01000435">
    <property type="protein sequence ID" value="MBG3877985.1"/>
    <property type="molecule type" value="Genomic_DNA"/>
</dbReference>
<evidence type="ECO:0000313" key="5">
    <source>
        <dbReference type="EMBL" id="MBG3877985.1"/>
    </source>
</evidence>
<dbReference type="InterPro" id="IPR001539">
    <property type="entry name" value="Peptidase_U32"/>
</dbReference>
<evidence type="ECO:0000256" key="2">
    <source>
        <dbReference type="ARBA" id="ARBA00022801"/>
    </source>
</evidence>
<feature type="region of interest" description="Disordered" evidence="4">
    <location>
        <begin position="1"/>
        <end position="22"/>
    </location>
</feature>
<keyword evidence="2" id="KW-0378">Hydrolase</keyword>
<sequence>MTNGFTAHPHADPQDADPPAPARAALPELLAPAGDMEKLDAALRYGANAVYLGGRGPNLRAGAQGFSPDELPQAVQRAHAVDARVYYCLNSLPHQRHLREVEAAMDEAHAAGVDALIVADPGVARMARRRVPRLPLHVSTQANTANAEAALFWQDMGATRVNMARELDLNGIRDLVSACPGVEFEAFVHGAMCLAVSGHCLLSAWMNNRPANLGQCTHPCRFEYLGMALAVEEKTRPGEIAWEAVQDGPFHSSFWAPNDLCLVKYVRWFAAVGVTALKIEGRVKSAGYVAQVTDAYRTALDDLTRRTFRHEEYLYELLNTASRPLSTGFFLPGGKRLNRGLPHDAMRRPVVARIEQPAGDSAWHVSVRAPWRAAKPLELLLPGLHRPELQPGDFRLENHKGETVDRLHPGMTGVLHCAHDGLAPGLFVRA</sequence>
<proteinExistence type="inferred from homology"/>
<comment type="similarity">
    <text evidence="3">Belongs to the peptidase U32 family.</text>
</comment>
<keyword evidence="1" id="KW-0645">Protease</keyword>
<evidence type="ECO:0000313" key="6">
    <source>
        <dbReference type="Proteomes" id="UP001194469"/>
    </source>
</evidence>
<organism evidence="5 6">
    <name type="scientific">Nitratidesulfovibrio oxamicus</name>
    <dbReference type="NCBI Taxonomy" id="32016"/>
    <lineage>
        <taxon>Bacteria</taxon>
        <taxon>Pseudomonadati</taxon>
        <taxon>Thermodesulfobacteriota</taxon>
        <taxon>Desulfovibrionia</taxon>
        <taxon>Desulfovibrionales</taxon>
        <taxon>Desulfovibrionaceae</taxon>
        <taxon>Nitratidesulfovibrio</taxon>
    </lineage>
</organism>
<dbReference type="PROSITE" id="PS01276">
    <property type="entry name" value="PEPTIDASE_U32"/>
    <property type="match status" value="1"/>
</dbReference>
<evidence type="ECO:0000256" key="4">
    <source>
        <dbReference type="SAM" id="MobiDB-lite"/>
    </source>
</evidence>
<dbReference type="Proteomes" id="UP001194469">
    <property type="component" value="Unassembled WGS sequence"/>
</dbReference>
<dbReference type="PANTHER" id="PTHR30217:SF6">
    <property type="entry name" value="TRNA HYDROXYLATION PROTEIN P"/>
    <property type="match status" value="1"/>
</dbReference>
<dbReference type="PANTHER" id="PTHR30217">
    <property type="entry name" value="PEPTIDASE U32 FAMILY"/>
    <property type="match status" value="1"/>
</dbReference>
<evidence type="ECO:0000256" key="3">
    <source>
        <dbReference type="ARBA" id="ARBA00038374"/>
    </source>
</evidence>
<gene>
    <name evidence="5" type="ORF">FVW20_13450</name>
</gene>
<evidence type="ECO:0000256" key="1">
    <source>
        <dbReference type="ARBA" id="ARBA00022670"/>
    </source>
</evidence>